<feature type="domain" description="Pectate lyase" evidence="13">
    <location>
        <begin position="48"/>
        <end position="260"/>
    </location>
</feature>
<dbReference type="InterPro" id="IPR012334">
    <property type="entry name" value="Pectin_lyas_fold"/>
</dbReference>
<dbReference type="GO" id="GO:0005576">
    <property type="term" value="C:extracellular region"/>
    <property type="evidence" value="ECO:0007669"/>
    <property type="project" value="UniProtKB-SubCell"/>
</dbReference>
<evidence type="ECO:0000256" key="9">
    <source>
        <dbReference type="ARBA" id="ARBA00022837"/>
    </source>
</evidence>
<dbReference type="PANTHER" id="PTHR31683:SF18">
    <property type="entry name" value="PECTATE LYASE 21-RELATED"/>
    <property type="match status" value="1"/>
</dbReference>
<evidence type="ECO:0000256" key="3">
    <source>
        <dbReference type="ARBA" id="ARBA00004613"/>
    </source>
</evidence>
<evidence type="ECO:0000313" key="15">
    <source>
        <dbReference type="Proteomes" id="UP000624244"/>
    </source>
</evidence>
<dbReference type="Gene3D" id="2.160.20.10">
    <property type="entry name" value="Single-stranded right-handed beta-helix, Pectin lyase-like"/>
    <property type="match status" value="1"/>
</dbReference>
<evidence type="ECO:0000256" key="10">
    <source>
        <dbReference type="ARBA" id="ARBA00023239"/>
    </source>
</evidence>
<dbReference type="PANTHER" id="PTHR31683">
    <property type="entry name" value="PECTATE LYASE 18-RELATED"/>
    <property type="match status" value="1"/>
</dbReference>
<dbReference type="SUPFAM" id="SSF51126">
    <property type="entry name" value="Pectin lyase-like"/>
    <property type="match status" value="1"/>
</dbReference>
<evidence type="ECO:0000256" key="12">
    <source>
        <dbReference type="SAM" id="SignalP"/>
    </source>
</evidence>
<dbReference type="OMA" id="NYWIDHV"/>
<comment type="subcellular location">
    <subcellularLocation>
        <location evidence="3 11">Secreted</location>
    </subcellularLocation>
</comment>
<evidence type="ECO:0000256" key="8">
    <source>
        <dbReference type="ARBA" id="ARBA00022729"/>
    </source>
</evidence>
<evidence type="ECO:0000259" key="13">
    <source>
        <dbReference type="SMART" id="SM00656"/>
    </source>
</evidence>
<dbReference type="AlphaFoldDB" id="A0A8H5ZEF9"/>
<dbReference type="EMBL" id="WNKQ01000012">
    <property type="protein sequence ID" value="KAF5847732.1"/>
    <property type="molecule type" value="Genomic_DNA"/>
</dbReference>
<evidence type="ECO:0000256" key="5">
    <source>
        <dbReference type="ARBA" id="ARBA00012272"/>
    </source>
</evidence>
<comment type="cofactor">
    <cofactor evidence="2">
        <name>Ca(2+)</name>
        <dbReference type="ChEBI" id="CHEBI:29108"/>
    </cofactor>
</comment>
<dbReference type="EC" id="4.2.2.2" evidence="5"/>
<name>A0A8H5ZEF9_COCSA</name>
<comment type="catalytic activity">
    <reaction evidence="1">
        <text>Eliminative cleavage of (1-&gt;4)-alpha-D-galacturonan to give oligosaccharides with 4-deoxy-alpha-D-galact-4-enuronosyl groups at their non-reducing ends.</text>
        <dbReference type="EC" id="4.2.2.2"/>
    </reaction>
</comment>
<protein>
    <recommendedName>
        <fullName evidence="5">pectate lyase</fullName>
        <ecNumber evidence="5">4.2.2.2</ecNumber>
    </recommendedName>
</protein>
<evidence type="ECO:0000256" key="11">
    <source>
        <dbReference type="RuleBase" id="RU361173"/>
    </source>
</evidence>
<feature type="signal peptide" evidence="12">
    <location>
        <begin position="1"/>
        <end position="17"/>
    </location>
</feature>
<evidence type="ECO:0000256" key="2">
    <source>
        <dbReference type="ARBA" id="ARBA00001913"/>
    </source>
</evidence>
<evidence type="ECO:0000313" key="14">
    <source>
        <dbReference type="EMBL" id="KAF5847732.1"/>
    </source>
</evidence>
<keyword evidence="6 11" id="KW-0964">Secreted</keyword>
<evidence type="ECO:0000256" key="4">
    <source>
        <dbReference type="ARBA" id="ARBA00010980"/>
    </source>
</evidence>
<accession>A0A8H5ZEF9</accession>
<reference evidence="14" key="1">
    <citation type="submission" date="2019-11" db="EMBL/GenBank/DDBJ databases">
        <title>Bipolaris sorokiniana Genome sequencing.</title>
        <authorList>
            <person name="Wang H."/>
        </authorList>
    </citation>
    <scope>NUCLEOTIDE SEQUENCE</scope>
</reference>
<gene>
    <name evidence="14" type="ORF">GGP41_009000</name>
</gene>
<dbReference type="Pfam" id="PF00544">
    <property type="entry name" value="Pectate_lyase_4"/>
    <property type="match status" value="1"/>
</dbReference>
<dbReference type="Proteomes" id="UP000624244">
    <property type="component" value="Unassembled WGS sequence"/>
</dbReference>
<comment type="caution">
    <text evidence="14">The sequence shown here is derived from an EMBL/GenBank/DDBJ whole genome shotgun (WGS) entry which is preliminary data.</text>
</comment>
<dbReference type="GO" id="GO:0000272">
    <property type="term" value="P:polysaccharide catabolic process"/>
    <property type="evidence" value="ECO:0007669"/>
    <property type="project" value="UniProtKB-KW"/>
</dbReference>
<dbReference type="InterPro" id="IPR002022">
    <property type="entry name" value="Pec_lyase"/>
</dbReference>
<dbReference type="SMART" id="SM00656">
    <property type="entry name" value="Amb_all"/>
    <property type="match status" value="1"/>
</dbReference>
<keyword evidence="9" id="KW-0106">Calcium</keyword>
<organism evidence="14 15">
    <name type="scientific">Cochliobolus sativus</name>
    <name type="common">Common root rot and spot blotch fungus</name>
    <name type="synonym">Bipolaris sorokiniana</name>
    <dbReference type="NCBI Taxonomy" id="45130"/>
    <lineage>
        <taxon>Eukaryota</taxon>
        <taxon>Fungi</taxon>
        <taxon>Dikarya</taxon>
        <taxon>Ascomycota</taxon>
        <taxon>Pezizomycotina</taxon>
        <taxon>Dothideomycetes</taxon>
        <taxon>Pleosporomycetidae</taxon>
        <taxon>Pleosporales</taxon>
        <taxon>Pleosporineae</taxon>
        <taxon>Pleosporaceae</taxon>
        <taxon>Bipolaris</taxon>
    </lineage>
</organism>
<proteinExistence type="inferred from homology"/>
<evidence type="ECO:0000256" key="7">
    <source>
        <dbReference type="ARBA" id="ARBA00022723"/>
    </source>
</evidence>
<keyword evidence="8 12" id="KW-0732">Signal</keyword>
<comment type="similarity">
    <text evidence="4 11">Belongs to the polysaccharide lyase 1 family.</text>
</comment>
<keyword evidence="7" id="KW-0479">Metal-binding</keyword>
<dbReference type="FunFam" id="2.160.20.10:FF:000036">
    <property type="entry name" value="Pectate lyase A"/>
    <property type="match status" value="1"/>
</dbReference>
<sequence length="318" mass="33674">MKFSVLSLSLMAVSTLAAPSSFVKRQASLEDVAITGFATTNGGTSGGKGGKVVKVATLADLEAAVKGDAAAIVVITGPISGNGDNVHIGSNKSVIGKDPSVVLSDFTLIAKGVKNVIIRNVVVRNVVHGDAIAIQKAQNVWIDHVEVSSDRSHDKDYYDGLIDITHAADFVTVSNSYLHDHWKCSLVGHSDKNAAEDKGHLTVTYNNNYWRNINSRAPSIRFGTGHIYNNYFENVNDGINVRQGAQVLVQNNVWVNPVKALYTIDNGFAVASGNDFGNSSNTAPVGTLTKAPYAVPQLLDAKDVKAAVVGIAGATLKF</sequence>
<dbReference type="GO" id="GO:0046872">
    <property type="term" value="F:metal ion binding"/>
    <property type="evidence" value="ECO:0007669"/>
    <property type="project" value="UniProtKB-KW"/>
</dbReference>
<keyword evidence="11" id="KW-0119">Carbohydrate metabolism</keyword>
<keyword evidence="10 11" id="KW-0456">Lyase</keyword>
<evidence type="ECO:0000256" key="6">
    <source>
        <dbReference type="ARBA" id="ARBA00022525"/>
    </source>
</evidence>
<dbReference type="InterPro" id="IPR011050">
    <property type="entry name" value="Pectin_lyase_fold/virulence"/>
</dbReference>
<keyword evidence="11" id="KW-0624">Polysaccharide degradation</keyword>
<dbReference type="GO" id="GO:0030570">
    <property type="term" value="F:pectate lyase activity"/>
    <property type="evidence" value="ECO:0007669"/>
    <property type="project" value="UniProtKB-EC"/>
</dbReference>
<feature type="chain" id="PRO_5034477783" description="pectate lyase" evidence="12">
    <location>
        <begin position="18"/>
        <end position="318"/>
    </location>
</feature>
<dbReference type="InterPro" id="IPR045032">
    <property type="entry name" value="PEL"/>
</dbReference>
<evidence type="ECO:0000256" key="1">
    <source>
        <dbReference type="ARBA" id="ARBA00000695"/>
    </source>
</evidence>